<proteinExistence type="predicted"/>
<dbReference type="InterPro" id="IPR004291">
    <property type="entry name" value="Transposase_IS66_central"/>
</dbReference>
<dbReference type="PANTHER" id="PTHR33678:SF1">
    <property type="entry name" value="BLL1576 PROTEIN"/>
    <property type="match status" value="1"/>
</dbReference>
<geneLocation type="plasmid" evidence="8">
    <name>ppaby3</name>
</geneLocation>
<dbReference type="Pfam" id="PF13817">
    <property type="entry name" value="DDE_Tnp_IS66_C"/>
    <property type="match status" value="1"/>
</dbReference>
<evidence type="ECO:0000259" key="1">
    <source>
        <dbReference type="Pfam" id="PF03050"/>
    </source>
</evidence>
<organism evidence="6 8">
    <name type="scientific">Salipiger abyssi</name>
    <dbReference type="NCBI Taxonomy" id="1250539"/>
    <lineage>
        <taxon>Bacteria</taxon>
        <taxon>Pseudomonadati</taxon>
        <taxon>Pseudomonadota</taxon>
        <taxon>Alphaproteobacteria</taxon>
        <taxon>Rhodobacterales</taxon>
        <taxon>Roseobacteraceae</taxon>
        <taxon>Salipiger</taxon>
    </lineage>
</organism>
<evidence type="ECO:0000313" key="7">
    <source>
        <dbReference type="EMBL" id="APZ53829.1"/>
    </source>
</evidence>
<evidence type="ECO:0000313" key="6">
    <source>
        <dbReference type="EMBL" id="APZ52935.1"/>
    </source>
</evidence>
<protein>
    <submittedName>
        <fullName evidence="6">Transposase</fullName>
    </submittedName>
</protein>
<dbReference type="KEGG" id="paby:Ga0080574_TMP2601"/>
<keyword evidence="5" id="KW-0614">Plasmid</keyword>
<dbReference type="KEGG" id="paby:Ga0080574_TMP638"/>
<dbReference type="STRING" id="1250539.Ga0080574_TMP2601"/>
<dbReference type="EMBL" id="CP015093">
    <property type="protein sequence ID" value="APZ53829.1"/>
    <property type="molecule type" value="Genomic_DNA"/>
</dbReference>
<evidence type="ECO:0000313" key="8">
    <source>
        <dbReference type="Proteomes" id="UP000187059"/>
    </source>
</evidence>
<reference evidence="6 8" key="1">
    <citation type="submission" date="2016-04" db="EMBL/GenBank/DDBJ databases">
        <title>Deep-sea bacteria in the southern Pacific.</title>
        <authorList>
            <person name="Tang K."/>
        </authorList>
    </citation>
    <scope>NUCLEOTIDE SEQUENCE [LARGE SCALE GENOMIC DNA]</scope>
    <source>
        <strain evidence="6 8">JLT2014</strain>
        <plasmid evidence="5">pPABY3</plasmid>
        <plasmid evidence="8">ppaby3</plasmid>
    </source>
</reference>
<dbReference type="InterPro" id="IPR039552">
    <property type="entry name" value="IS66_C"/>
</dbReference>
<dbReference type="Pfam" id="PF13007">
    <property type="entry name" value="LZ_Tnp_IS66"/>
    <property type="match status" value="1"/>
</dbReference>
<dbReference type="PANTHER" id="PTHR33678">
    <property type="entry name" value="BLL1576 PROTEIN"/>
    <property type="match status" value="1"/>
</dbReference>
<accession>A0A1P8UU48</accession>
<feature type="domain" description="Transposase IS66 zinc-finger binding" evidence="2">
    <location>
        <begin position="118"/>
        <end position="158"/>
    </location>
</feature>
<dbReference type="KEGG" id="paby:Ga0080574_TMP3495"/>
<feature type="domain" description="Transposase IS66 central" evidence="1">
    <location>
        <begin position="175"/>
        <end position="465"/>
    </location>
</feature>
<dbReference type="InterPro" id="IPR052344">
    <property type="entry name" value="Transposase-related"/>
</dbReference>
<dbReference type="Pfam" id="PF13005">
    <property type="entry name" value="zf-IS66"/>
    <property type="match status" value="1"/>
</dbReference>
<evidence type="ECO:0000259" key="2">
    <source>
        <dbReference type="Pfam" id="PF13005"/>
    </source>
</evidence>
<dbReference type="EMBL" id="CP015092">
    <property type="protein sequence ID" value="APZ50972.1"/>
    <property type="molecule type" value="Genomic_DNA"/>
</dbReference>
<dbReference type="Proteomes" id="UP000187059">
    <property type="component" value="Chromosome"/>
</dbReference>
<dbReference type="Proteomes" id="UP000187059">
    <property type="component" value="Plasmid pPABY3"/>
</dbReference>
<dbReference type="Pfam" id="PF03050">
    <property type="entry name" value="DDE_Tnp_IS66"/>
    <property type="match status" value="1"/>
</dbReference>
<feature type="domain" description="Transposase IS66 C-terminal" evidence="4">
    <location>
        <begin position="472"/>
        <end position="510"/>
    </location>
</feature>
<dbReference type="OrthoDB" id="9800877at2"/>
<dbReference type="RefSeq" id="WP_076695246.1">
    <property type="nucleotide sequence ID" value="NZ_CP015092.1"/>
</dbReference>
<dbReference type="AlphaFoldDB" id="A0A1P8UU48"/>
<name>A0A1P8UU48_9RHOB</name>
<dbReference type="InterPro" id="IPR024463">
    <property type="entry name" value="Transposase_TnpC_homeodom"/>
</dbReference>
<dbReference type="NCBIfam" id="NF033517">
    <property type="entry name" value="transpos_IS66"/>
    <property type="match status" value="1"/>
</dbReference>
<evidence type="ECO:0000313" key="5">
    <source>
        <dbReference type="EMBL" id="APZ50972.1"/>
    </source>
</evidence>
<sequence length="516" mass="56834">MSSAPPIDLSAIPESQRAAVLAVLQERDALKDANRRLEHLVAELNHVVHGKRSEKLSDDDRQLAFEDLETAVAEVETRKEQVAPSTATPRPARRRNLGHLPAELPRIERVLEPASLDCPCGCGRMHRIGEDRTERLDIIPAQLRVLVDTRPKYACLVCSDGVTQAPAAPWLIEGGLPTEGAIAHVLMSKFADHLPFYRQSQILARSGIQIDRSTLADWAGTAAFHLGPVVDRLTEHLKSSGKLFMDETTAPVLDPGRGRTKTGYLWALARDDRGWGGEDPPGVVFTYHPSRAGAHAEQILQGFDGILQLDGYTGYDRLTRPSRKGGAPITVAHCWAHARRKLKEVFDRDGSEIAAEGLRRIAEFYRIEAEIRGMGPGQRLSARQARSAPLVAAFGDWLQAQRLRVSAKSRLGEKLTYIHRHWPGLQTFLHDGRVEIDSNAVENLIRPIALTRKNALFAGHDEGGRTWARAASLIATAKINGVEPFAYLKATLEAIAAGHPASRIDELLPWNFNPAS</sequence>
<dbReference type="EMBL" id="CP015093">
    <property type="protein sequence ID" value="APZ52935.1"/>
    <property type="molecule type" value="Genomic_DNA"/>
</dbReference>
<dbReference type="InterPro" id="IPR024474">
    <property type="entry name" value="Znf_dom_IS66"/>
</dbReference>
<evidence type="ECO:0000259" key="4">
    <source>
        <dbReference type="Pfam" id="PF13817"/>
    </source>
</evidence>
<evidence type="ECO:0000259" key="3">
    <source>
        <dbReference type="Pfam" id="PF13007"/>
    </source>
</evidence>
<feature type="domain" description="Transposase TnpC homeodomain" evidence="3">
    <location>
        <begin position="36"/>
        <end position="108"/>
    </location>
</feature>
<geneLocation type="plasmid" evidence="5">
    <name>pPABY3</name>
</geneLocation>
<keyword evidence="8" id="KW-1185">Reference proteome</keyword>
<gene>
    <name evidence="6" type="ORF">Ga0080574_TMP2601</name>
    <name evidence="7" type="ORF">Ga0080574_TMP3495</name>
    <name evidence="5" type="ORF">Ga0080574_TMP638</name>
</gene>